<feature type="transmembrane region" description="Helical" evidence="6">
    <location>
        <begin position="35"/>
        <end position="56"/>
    </location>
</feature>
<name>A0A1H1YDC6_9ACTN</name>
<dbReference type="GO" id="GO:0016020">
    <property type="term" value="C:membrane"/>
    <property type="evidence" value="ECO:0007669"/>
    <property type="project" value="UniProtKB-SubCell"/>
</dbReference>
<dbReference type="Pfam" id="PF01545">
    <property type="entry name" value="Cation_efflux"/>
    <property type="match status" value="1"/>
</dbReference>
<feature type="transmembrane region" description="Helical" evidence="6">
    <location>
        <begin position="76"/>
        <end position="96"/>
    </location>
</feature>
<dbReference type="Proteomes" id="UP000198859">
    <property type="component" value="Chromosome I"/>
</dbReference>
<evidence type="ECO:0000256" key="2">
    <source>
        <dbReference type="ARBA" id="ARBA00022448"/>
    </source>
</evidence>
<feature type="transmembrane region" description="Helical" evidence="6">
    <location>
        <begin position="167"/>
        <end position="185"/>
    </location>
</feature>
<protein>
    <submittedName>
        <fullName evidence="9">Cation diffusion facilitator family transporter</fullName>
    </submittedName>
</protein>
<dbReference type="GO" id="GO:0008324">
    <property type="term" value="F:monoatomic cation transmembrane transporter activity"/>
    <property type="evidence" value="ECO:0007669"/>
    <property type="project" value="InterPro"/>
</dbReference>
<evidence type="ECO:0000256" key="5">
    <source>
        <dbReference type="ARBA" id="ARBA00023136"/>
    </source>
</evidence>
<keyword evidence="3 6" id="KW-0812">Transmembrane</keyword>
<dbReference type="InterPro" id="IPR027470">
    <property type="entry name" value="Cation_efflux_CTD"/>
</dbReference>
<feature type="transmembrane region" description="Helical" evidence="6">
    <location>
        <begin position="7"/>
        <end position="29"/>
    </location>
</feature>
<dbReference type="PANTHER" id="PTHR13414:SF9">
    <property type="entry name" value="PROTON-COUPLED ZINC ANTIPORTER SLC30A9, MITOCHONDRIAL"/>
    <property type="match status" value="1"/>
</dbReference>
<comment type="subcellular location">
    <subcellularLocation>
        <location evidence="1">Membrane</location>
        <topology evidence="1">Multi-pass membrane protein</topology>
    </subcellularLocation>
</comment>
<gene>
    <name evidence="9" type="ORF">SAMN04488570_3791</name>
</gene>
<keyword evidence="2" id="KW-0813">Transport</keyword>
<keyword evidence="5 6" id="KW-0472">Membrane</keyword>
<dbReference type="EMBL" id="LT629757">
    <property type="protein sequence ID" value="SDT18996.1"/>
    <property type="molecule type" value="Genomic_DNA"/>
</dbReference>
<dbReference type="InterPro" id="IPR027469">
    <property type="entry name" value="Cation_efflux_TMD_sf"/>
</dbReference>
<dbReference type="GO" id="GO:0006829">
    <property type="term" value="P:zinc ion transport"/>
    <property type="evidence" value="ECO:0007669"/>
    <property type="project" value="InterPro"/>
</dbReference>
<evidence type="ECO:0000313" key="9">
    <source>
        <dbReference type="EMBL" id="SDT18996.1"/>
    </source>
</evidence>
<evidence type="ECO:0000313" key="10">
    <source>
        <dbReference type="Proteomes" id="UP000198859"/>
    </source>
</evidence>
<evidence type="ECO:0000256" key="3">
    <source>
        <dbReference type="ARBA" id="ARBA00022692"/>
    </source>
</evidence>
<evidence type="ECO:0000259" key="7">
    <source>
        <dbReference type="Pfam" id="PF01545"/>
    </source>
</evidence>
<feature type="transmembrane region" description="Helical" evidence="6">
    <location>
        <begin position="191"/>
        <end position="210"/>
    </location>
</feature>
<evidence type="ECO:0000259" key="8">
    <source>
        <dbReference type="Pfam" id="PF16916"/>
    </source>
</evidence>
<dbReference type="SUPFAM" id="SSF161111">
    <property type="entry name" value="Cation efflux protein transmembrane domain-like"/>
    <property type="match status" value="1"/>
</dbReference>
<dbReference type="AlphaFoldDB" id="A0A1H1YDC6"/>
<dbReference type="InterPro" id="IPR058533">
    <property type="entry name" value="Cation_efflux_TM"/>
</dbReference>
<evidence type="ECO:0000256" key="6">
    <source>
        <dbReference type="SAM" id="Phobius"/>
    </source>
</evidence>
<dbReference type="InterPro" id="IPR036837">
    <property type="entry name" value="Cation_efflux_CTD_sf"/>
</dbReference>
<dbReference type="Gene3D" id="1.20.1510.10">
    <property type="entry name" value="Cation efflux protein transmembrane domain"/>
    <property type="match status" value="1"/>
</dbReference>
<feature type="domain" description="Cation efflux protein transmembrane" evidence="7">
    <location>
        <begin position="9"/>
        <end position="218"/>
    </location>
</feature>
<organism evidence="9 10">
    <name type="scientific">Nocardioides scoriae</name>
    <dbReference type="NCBI Taxonomy" id="642780"/>
    <lineage>
        <taxon>Bacteria</taxon>
        <taxon>Bacillati</taxon>
        <taxon>Actinomycetota</taxon>
        <taxon>Actinomycetes</taxon>
        <taxon>Propionibacteriales</taxon>
        <taxon>Nocardioidaceae</taxon>
        <taxon>Nocardioides</taxon>
    </lineage>
</organism>
<sequence length="312" mass="33542">MSDESTGTVLLAGAANVSIAIAKLVGGLVSGSTAMLAEAAHSFADTLNELFLLAALKRSKKPADRQHPFGYGMERYFWALIAAVGIFVLGGGYSIFEGVRAMLTPEELGPLTIPYVVLALSFVFEGISWLKAVRQLRGEAQERDRGFFEHLRITPDPTVKTVAFEDTAALVGIVLAAAGITLHHYTEQGFWDGLASVLIGVLLVAVAYALGQQNKSALIGEALPGGTEDAIRRTIADSPGIDHVVELLTMRMSPDEVIVAARVDLDDTSSVAELEEAADEVERRLRADHPEVRHVFLDPTDSPAADDRVHRD</sequence>
<dbReference type="NCBIfam" id="TIGR01297">
    <property type="entry name" value="CDF"/>
    <property type="match status" value="1"/>
</dbReference>
<evidence type="ECO:0000256" key="4">
    <source>
        <dbReference type="ARBA" id="ARBA00022989"/>
    </source>
</evidence>
<reference evidence="10" key="1">
    <citation type="submission" date="2016-10" db="EMBL/GenBank/DDBJ databases">
        <authorList>
            <person name="Varghese N."/>
            <person name="Submissions S."/>
        </authorList>
    </citation>
    <scope>NUCLEOTIDE SEQUENCE [LARGE SCALE GENOMIC DNA]</scope>
    <source>
        <strain evidence="10">DSM 22127</strain>
    </source>
</reference>
<feature type="domain" description="Cation efflux protein cytoplasmic" evidence="8">
    <location>
        <begin position="224"/>
        <end position="296"/>
    </location>
</feature>
<dbReference type="Pfam" id="PF16916">
    <property type="entry name" value="ZT_dimer"/>
    <property type="match status" value="1"/>
</dbReference>
<proteinExistence type="predicted"/>
<dbReference type="PANTHER" id="PTHR13414">
    <property type="entry name" value="HUEL-CATION TRANSPORTER"/>
    <property type="match status" value="1"/>
</dbReference>
<dbReference type="STRING" id="642780.SAMN04488570_3791"/>
<feature type="transmembrane region" description="Helical" evidence="6">
    <location>
        <begin position="108"/>
        <end position="130"/>
    </location>
</feature>
<dbReference type="OrthoDB" id="9806522at2"/>
<dbReference type="Gene3D" id="3.30.70.1350">
    <property type="entry name" value="Cation efflux protein, cytoplasmic domain"/>
    <property type="match status" value="1"/>
</dbReference>
<dbReference type="SUPFAM" id="SSF160240">
    <property type="entry name" value="Cation efflux protein cytoplasmic domain-like"/>
    <property type="match status" value="1"/>
</dbReference>
<accession>A0A1H1YDC6</accession>
<dbReference type="InterPro" id="IPR040177">
    <property type="entry name" value="SLC30A9"/>
</dbReference>
<dbReference type="RefSeq" id="WP_091732980.1">
    <property type="nucleotide sequence ID" value="NZ_LT629757.1"/>
</dbReference>
<keyword evidence="10" id="KW-1185">Reference proteome</keyword>
<keyword evidence="4 6" id="KW-1133">Transmembrane helix</keyword>
<dbReference type="InterPro" id="IPR002524">
    <property type="entry name" value="Cation_efflux"/>
</dbReference>
<evidence type="ECO:0000256" key="1">
    <source>
        <dbReference type="ARBA" id="ARBA00004141"/>
    </source>
</evidence>